<feature type="compositionally biased region" description="Basic residues" evidence="2">
    <location>
        <begin position="332"/>
        <end position="344"/>
    </location>
</feature>
<comment type="similarity">
    <text evidence="1">Belongs to the CAPAB/TerDEXZ family.</text>
</comment>
<evidence type="ECO:0000256" key="1">
    <source>
        <dbReference type="ARBA" id="ARBA00008775"/>
    </source>
</evidence>
<proteinExistence type="inferred from homology"/>
<evidence type="ECO:0000256" key="2">
    <source>
        <dbReference type="SAM" id="MobiDB-lite"/>
    </source>
</evidence>
<dbReference type="Gene3D" id="2.60.60.30">
    <property type="entry name" value="sav2460 like domains"/>
    <property type="match status" value="1"/>
</dbReference>
<evidence type="ECO:0000313" key="4">
    <source>
        <dbReference type="EMBL" id="QKW51386.1"/>
    </source>
</evidence>
<sequence>MPELGKGGNTAVAAGRLVAALHAVGDVVDLSALLVAADGRVRSDDDMVFYNQPAAESDAVRHLAADAAGPERIEVDPAGLPADVDRVVLVGSCDPDDASRTFRGVKQVTIRVEQPGAEPIVFHQPDLTDGERAVLLAEIYRRGPGWKLRAIGQGYANGLAGLATDYGIAVAEDAEPDNADADTDADTDVDVEADATSGAPVPAPATAPDPTPSTTPEPAASPAPAPARANLRKPPLGSVSLDKGGRTAIDLDKHDRELVVEAALVWDGGSERRRKMGADLDLYALFVPASKALRGPKAPGTLVKAGHKPQGDPLVAPSDAEPDQAEPAGTSKKAKNSKNSKNKQAKGGEAVYYKHLGSLKDRPYIRLDGDARAPGRESVRIVRPDEQGYVLLCAYSAVSNGYGSFRSFGAKVVITDGRGSTVTVPLFENTMTRYWVAIALIDFGSPDGAAIHHVEAYSARMTERRPVLHVDGTVEMNGGPVEFKRR</sequence>
<dbReference type="CDD" id="cd06974">
    <property type="entry name" value="TerD_like"/>
    <property type="match status" value="1"/>
</dbReference>
<feature type="region of interest" description="Disordered" evidence="2">
    <location>
        <begin position="295"/>
        <end position="346"/>
    </location>
</feature>
<evidence type="ECO:0000313" key="5">
    <source>
        <dbReference type="Proteomes" id="UP000509303"/>
    </source>
</evidence>
<organism evidence="4 5">
    <name type="scientific">Streptomyces buecherae</name>
    <dbReference type="NCBI Taxonomy" id="2763006"/>
    <lineage>
        <taxon>Bacteria</taxon>
        <taxon>Bacillati</taxon>
        <taxon>Actinomycetota</taxon>
        <taxon>Actinomycetes</taxon>
        <taxon>Kitasatosporales</taxon>
        <taxon>Streptomycetaceae</taxon>
        <taxon>Streptomyces</taxon>
    </lineage>
</organism>
<gene>
    <name evidence="4" type="ORF">HUT08_19680</name>
</gene>
<accession>A0A7H8NAL0</accession>
<evidence type="ECO:0000259" key="3">
    <source>
        <dbReference type="Pfam" id="PF02342"/>
    </source>
</evidence>
<dbReference type="InterPro" id="IPR003325">
    <property type="entry name" value="TerD"/>
</dbReference>
<dbReference type="AlphaFoldDB" id="A0A7H8NAL0"/>
<dbReference type="InterPro" id="IPR051324">
    <property type="entry name" value="Stress/Tellurium_Resist"/>
</dbReference>
<dbReference type="EMBL" id="CP054929">
    <property type="protein sequence ID" value="QKW51386.1"/>
    <property type="molecule type" value="Genomic_DNA"/>
</dbReference>
<dbReference type="PANTHER" id="PTHR32097:SF4">
    <property type="entry name" value="GENERAL STRESS PROTEIN 16U"/>
    <property type="match status" value="1"/>
</dbReference>
<feature type="compositionally biased region" description="Pro residues" evidence="2">
    <location>
        <begin position="201"/>
        <end position="225"/>
    </location>
</feature>
<dbReference type="Pfam" id="PF02342">
    <property type="entry name" value="TerD"/>
    <property type="match status" value="1"/>
</dbReference>
<feature type="region of interest" description="Disordered" evidence="2">
    <location>
        <begin position="194"/>
        <end position="243"/>
    </location>
</feature>
<name>A0A7H8NAL0_9ACTN</name>
<dbReference type="PANTHER" id="PTHR32097">
    <property type="entry name" value="CAMP-BINDING PROTEIN 1-RELATED"/>
    <property type="match status" value="1"/>
</dbReference>
<keyword evidence="5" id="KW-1185">Reference proteome</keyword>
<protein>
    <submittedName>
        <fullName evidence="4">TerD family protein</fullName>
    </submittedName>
</protein>
<feature type="domain" description="TerD" evidence="3">
    <location>
        <begin position="28"/>
        <end position="166"/>
    </location>
</feature>
<dbReference type="Proteomes" id="UP000509303">
    <property type="component" value="Chromosome"/>
</dbReference>
<reference evidence="4 5" key="1">
    <citation type="submission" date="2020-06" db="EMBL/GenBank/DDBJ databases">
        <title>Genome mining for natural products.</title>
        <authorList>
            <person name="Zhang B."/>
            <person name="Shi J."/>
            <person name="Ge H."/>
        </authorList>
    </citation>
    <scope>NUCLEOTIDE SEQUENCE [LARGE SCALE GENOMIC DNA]</scope>
    <source>
        <strain evidence="4 5">NA00687</strain>
    </source>
</reference>
<dbReference type="RefSeq" id="WP_176163106.1">
    <property type="nucleotide sequence ID" value="NZ_CP054929.1"/>
</dbReference>